<comment type="caution">
    <text evidence="6">The sequence shown here is derived from an EMBL/GenBank/DDBJ whole genome shotgun (WGS) entry which is preliminary data.</text>
</comment>
<gene>
    <name evidence="6" type="ORF">M5X09_06295</name>
</gene>
<feature type="transmembrane region" description="Helical" evidence="5">
    <location>
        <begin position="35"/>
        <end position="53"/>
    </location>
</feature>
<keyword evidence="4 5" id="KW-0472">Membrane</keyword>
<dbReference type="InterPro" id="IPR003339">
    <property type="entry name" value="ABC/ECF_trnsptr_transmembrane"/>
</dbReference>
<dbReference type="PANTHER" id="PTHR33514:SF13">
    <property type="entry name" value="PROTEIN ABCI12, CHLOROPLASTIC"/>
    <property type="match status" value="1"/>
</dbReference>
<reference evidence="6 7" key="1">
    <citation type="submission" date="2022-05" db="EMBL/GenBank/DDBJ databases">
        <title>Genome Sequencing of Bee-Associated Microbes.</title>
        <authorList>
            <person name="Dunlap C."/>
        </authorList>
    </citation>
    <scope>NUCLEOTIDE SEQUENCE [LARGE SCALE GENOMIC DNA]</scope>
    <source>
        <strain evidence="6 7">NRRL NRS-1438</strain>
    </source>
</reference>
<dbReference type="Proteomes" id="UP001207626">
    <property type="component" value="Unassembled WGS sequence"/>
</dbReference>
<proteinExistence type="predicted"/>
<evidence type="ECO:0000256" key="3">
    <source>
        <dbReference type="ARBA" id="ARBA00022989"/>
    </source>
</evidence>
<dbReference type="CDD" id="cd16914">
    <property type="entry name" value="EcfT"/>
    <property type="match status" value="1"/>
</dbReference>
<evidence type="ECO:0000256" key="2">
    <source>
        <dbReference type="ARBA" id="ARBA00022692"/>
    </source>
</evidence>
<evidence type="ECO:0000256" key="4">
    <source>
        <dbReference type="ARBA" id="ARBA00023136"/>
    </source>
</evidence>
<evidence type="ECO:0000256" key="1">
    <source>
        <dbReference type="ARBA" id="ARBA00004141"/>
    </source>
</evidence>
<dbReference type="EMBL" id="JAMDLW010000007">
    <property type="protein sequence ID" value="MCY9519293.1"/>
    <property type="molecule type" value="Genomic_DNA"/>
</dbReference>
<protein>
    <submittedName>
        <fullName evidence="6">Energy-coupling factor transporter transmembrane protein EcfT</fullName>
    </submittedName>
</protein>
<comment type="subcellular location">
    <subcellularLocation>
        <location evidence="1">Membrane</location>
        <topology evidence="1">Multi-pass membrane protein</topology>
    </subcellularLocation>
</comment>
<dbReference type="RefSeq" id="WP_087431739.1">
    <property type="nucleotide sequence ID" value="NZ_JAMDLV010000034.1"/>
</dbReference>
<keyword evidence="7" id="KW-1185">Reference proteome</keyword>
<keyword evidence="2 5" id="KW-0812">Transmembrane</keyword>
<evidence type="ECO:0000313" key="7">
    <source>
        <dbReference type="Proteomes" id="UP001207626"/>
    </source>
</evidence>
<evidence type="ECO:0000313" key="6">
    <source>
        <dbReference type="EMBL" id="MCY9519293.1"/>
    </source>
</evidence>
<name>A0ABT4DPL5_9BACL</name>
<organism evidence="6 7">
    <name type="scientific">Paenibacillus apiarius</name>
    <dbReference type="NCBI Taxonomy" id="46240"/>
    <lineage>
        <taxon>Bacteria</taxon>
        <taxon>Bacillati</taxon>
        <taxon>Bacillota</taxon>
        <taxon>Bacilli</taxon>
        <taxon>Bacillales</taxon>
        <taxon>Paenibacillaceae</taxon>
        <taxon>Paenibacillus</taxon>
    </lineage>
</organism>
<keyword evidence="3 5" id="KW-1133">Transmembrane helix</keyword>
<accession>A0ABT4DPL5</accession>
<dbReference type="Pfam" id="PF02361">
    <property type="entry name" value="CbiQ"/>
    <property type="match status" value="1"/>
</dbReference>
<feature type="transmembrane region" description="Helical" evidence="5">
    <location>
        <begin position="59"/>
        <end position="79"/>
    </location>
</feature>
<sequence length="245" mass="26666">MRAWLLNLDPITKGIWLLSTGLAAIVTLNLTWQSAWFAAVLAIGLSGAGWSIGRWGKTLLWLLGFGLPLFLFQWLVLPGETPWLRAGGLVLTAEACRDSLTLTLRAMTLFLSSLLYASTTAPRDVVVALSRHMRLPDRFAFAVAIALRFVPLLTEEAARIRHAQRMRQLAPPRGLGERLGIVRRYGVTVAANALRHVQEVATAMEVKRFGAAATRTHWRRLRFTPAGIGVAAASAAAAAATCLFG</sequence>
<evidence type="ECO:0000256" key="5">
    <source>
        <dbReference type="SAM" id="Phobius"/>
    </source>
</evidence>
<dbReference type="PANTHER" id="PTHR33514">
    <property type="entry name" value="PROTEIN ABCI12, CHLOROPLASTIC"/>
    <property type="match status" value="1"/>
</dbReference>